<keyword evidence="2" id="KW-1185">Reference proteome</keyword>
<dbReference type="AlphaFoldDB" id="B2JU60"/>
<dbReference type="Proteomes" id="UP000001192">
    <property type="component" value="Plasmid pBPHY01"/>
</dbReference>
<dbReference type="KEGG" id="bph:Bphy_7111"/>
<accession>B2JU60</accession>
<reference evidence="2" key="1">
    <citation type="journal article" date="2014" name="Stand. Genomic Sci.">
        <title>Complete genome sequence of Burkholderia phymatum STM815(T), a broad host range and efficient nitrogen-fixing symbiont of Mimosa species.</title>
        <authorList>
            <person name="Moulin L."/>
            <person name="Klonowska A."/>
            <person name="Caroline B."/>
            <person name="Booth K."/>
            <person name="Vriezen J.A."/>
            <person name="Melkonian R."/>
            <person name="James E.K."/>
            <person name="Young J.P."/>
            <person name="Bena G."/>
            <person name="Hauser L."/>
            <person name="Land M."/>
            <person name="Kyrpides N."/>
            <person name="Bruce D."/>
            <person name="Chain P."/>
            <person name="Copeland A."/>
            <person name="Pitluck S."/>
            <person name="Woyke T."/>
            <person name="Lizotte-Waniewski M."/>
            <person name="Bristow J."/>
            <person name="Riley M."/>
        </authorList>
    </citation>
    <scope>NUCLEOTIDE SEQUENCE [LARGE SCALE GENOMIC DNA]</scope>
    <source>
        <strain evidence="2">DSM 17167 / CIP 108236 / LMG 21445 / STM815</strain>
        <plasmid evidence="2">Plasmid pBPHY01</plasmid>
    </source>
</reference>
<dbReference type="HOGENOM" id="CLU_1674612_0_0_4"/>
<dbReference type="EMBL" id="CP001045">
    <property type="protein sequence ID" value="ACC76113.1"/>
    <property type="molecule type" value="Genomic_DNA"/>
</dbReference>
<name>B2JU60_PARP8</name>
<evidence type="ECO:0000313" key="1">
    <source>
        <dbReference type="EMBL" id="ACC76113.1"/>
    </source>
</evidence>
<geneLocation type="plasmid" evidence="1 2">
    <name>pBPHY01</name>
</geneLocation>
<evidence type="ECO:0000313" key="2">
    <source>
        <dbReference type="Proteomes" id="UP000001192"/>
    </source>
</evidence>
<gene>
    <name evidence="1" type="ordered locus">Bphy_7111</name>
</gene>
<organism evidence="1 2">
    <name type="scientific">Paraburkholderia phymatum (strain DSM 17167 / CIP 108236 / LMG 21445 / STM815)</name>
    <name type="common">Burkholderia phymatum</name>
    <dbReference type="NCBI Taxonomy" id="391038"/>
    <lineage>
        <taxon>Bacteria</taxon>
        <taxon>Pseudomonadati</taxon>
        <taxon>Pseudomonadota</taxon>
        <taxon>Betaproteobacteria</taxon>
        <taxon>Burkholderiales</taxon>
        <taxon>Burkholderiaceae</taxon>
        <taxon>Paraburkholderia</taxon>
    </lineage>
</organism>
<protein>
    <submittedName>
        <fullName evidence="1">Uncharacterized protein</fullName>
    </submittedName>
</protein>
<proteinExistence type="predicted"/>
<keyword evidence="1" id="KW-0614">Plasmid</keyword>
<sequence length="157" mass="17106" precursor="true">MTAPPKLSIGRRRVGHAHGACAASASILTAGSGLHARVKDEVRKYLQRGAGIGARFNSNSINRPSDCRRANTTLRRWRILALEVPDCDGHVADLVCTREPSPSPRNQETPMLSAFVETIGALGILASVAAKIAEWHKEYRRCKKACADTKKPPWRGP</sequence>